<accession>A0A3Q9BKW6</accession>
<feature type="domain" description="Gfo/Idh/MocA-like oxidoreductase N-terminal" evidence="1">
    <location>
        <begin position="3"/>
        <end position="118"/>
    </location>
</feature>
<gene>
    <name evidence="2" type="ORF">EJN90_08915</name>
</gene>
<dbReference type="PANTHER" id="PTHR43054:SF1">
    <property type="entry name" value="SCYLLO-INOSITOL 2-DEHYDROGENASE (NADP(+)) IOLU"/>
    <property type="match status" value="1"/>
</dbReference>
<dbReference type="Pfam" id="PF01408">
    <property type="entry name" value="GFO_IDH_MocA"/>
    <property type="match status" value="1"/>
</dbReference>
<dbReference type="EMBL" id="CP034465">
    <property type="protein sequence ID" value="AZP04747.1"/>
    <property type="molecule type" value="Genomic_DNA"/>
</dbReference>
<dbReference type="Gene3D" id="3.30.360.10">
    <property type="entry name" value="Dihydrodipicolinate Reductase, domain 2"/>
    <property type="match status" value="1"/>
</dbReference>
<dbReference type="OrthoDB" id="9815825at2"/>
<protein>
    <submittedName>
        <fullName evidence="2">Gfo/Idh/MocA family oxidoreductase</fullName>
    </submittedName>
</protein>
<dbReference type="InterPro" id="IPR036291">
    <property type="entry name" value="NAD(P)-bd_dom_sf"/>
</dbReference>
<dbReference type="PANTHER" id="PTHR43054">
    <property type="match status" value="1"/>
</dbReference>
<dbReference type="GO" id="GO:0000166">
    <property type="term" value="F:nucleotide binding"/>
    <property type="evidence" value="ECO:0007669"/>
    <property type="project" value="InterPro"/>
</dbReference>
<sequence length="333" mass="37546">MLGIGIVGTSSIAHEFAKALVMSKEYQIKSVYSRTLFKAESFGNVYGAELFFDNLEEFLSCKDFDVVYIASPNSLHFSQTIAALHKGKHVIVEKPAFSNMVEWEEAFQLAEEKGLFLFEAARHIHDSNFQIIKNEVAKLEEIDSAILHFGKYSSRYDQVLAGEEPNIFSLRFSGGALMDLGVYLIYAAISWFGEPESGEYFPKKVHTGVDGAGTIILHYPYYDAILHVSKISNLFAQSEVHSGKKTLLMDGVSVISSIELHDDASENVQLAVQPPEHLMLDEARAFAEVINHPESKENQEKYQSWKKLSHDVSYWIEKLRKQAGIFFDADTEK</sequence>
<name>A0A3Q9BKW6_9LACT</name>
<dbReference type="SUPFAM" id="SSF55347">
    <property type="entry name" value="Glyceraldehyde-3-phosphate dehydrogenase-like, C-terminal domain"/>
    <property type="match status" value="1"/>
</dbReference>
<organism evidence="2 3">
    <name type="scientific">Jeotgalibaca ciconiae</name>
    <dbReference type="NCBI Taxonomy" id="2496265"/>
    <lineage>
        <taxon>Bacteria</taxon>
        <taxon>Bacillati</taxon>
        <taxon>Bacillota</taxon>
        <taxon>Bacilli</taxon>
        <taxon>Lactobacillales</taxon>
        <taxon>Carnobacteriaceae</taxon>
        <taxon>Jeotgalibaca</taxon>
    </lineage>
</organism>
<dbReference type="SUPFAM" id="SSF51735">
    <property type="entry name" value="NAD(P)-binding Rossmann-fold domains"/>
    <property type="match status" value="1"/>
</dbReference>
<proteinExistence type="predicted"/>
<dbReference type="Proteomes" id="UP000273326">
    <property type="component" value="Chromosome"/>
</dbReference>
<dbReference type="Gene3D" id="3.40.50.720">
    <property type="entry name" value="NAD(P)-binding Rossmann-like Domain"/>
    <property type="match status" value="1"/>
</dbReference>
<dbReference type="KEGG" id="jeh:EJN90_08915"/>
<dbReference type="AlphaFoldDB" id="A0A3Q9BKW6"/>
<evidence type="ECO:0000313" key="2">
    <source>
        <dbReference type="EMBL" id="AZP04747.1"/>
    </source>
</evidence>
<reference evidence="3" key="1">
    <citation type="submission" date="2018-12" db="EMBL/GenBank/DDBJ databases">
        <title>Complete genome sequencing of Jeotgalibaca sp. H21T32.</title>
        <authorList>
            <person name="Bae J.-W."/>
            <person name="Lee S.-Y."/>
        </authorList>
    </citation>
    <scope>NUCLEOTIDE SEQUENCE [LARGE SCALE GENOMIC DNA]</scope>
    <source>
        <strain evidence="3">H21T32</strain>
    </source>
</reference>
<evidence type="ECO:0000259" key="1">
    <source>
        <dbReference type="Pfam" id="PF01408"/>
    </source>
</evidence>
<keyword evidence="3" id="KW-1185">Reference proteome</keyword>
<evidence type="ECO:0000313" key="3">
    <source>
        <dbReference type="Proteomes" id="UP000273326"/>
    </source>
</evidence>
<dbReference type="InterPro" id="IPR000683">
    <property type="entry name" value="Gfo/Idh/MocA-like_OxRdtase_N"/>
</dbReference>
<dbReference type="RefSeq" id="WP_126110460.1">
    <property type="nucleotide sequence ID" value="NZ_CP034465.1"/>
</dbReference>